<dbReference type="Proteomes" id="UP000253805">
    <property type="component" value="Unassembled WGS sequence"/>
</dbReference>
<dbReference type="PANTHER" id="PTHR33221:SF15">
    <property type="entry name" value="HTH-TYPE TRANSCRIPTIONAL REGULATOR YWGB-RELATED"/>
    <property type="match status" value="1"/>
</dbReference>
<dbReference type="InterPro" id="IPR036390">
    <property type="entry name" value="WH_DNA-bd_sf"/>
</dbReference>
<dbReference type="Gene3D" id="1.10.10.10">
    <property type="entry name" value="Winged helix-like DNA-binding domain superfamily/Winged helix DNA-binding domain"/>
    <property type="match status" value="1"/>
</dbReference>
<protein>
    <submittedName>
        <fullName evidence="1">Rrf2 family transcriptional regulator</fullName>
    </submittedName>
</protein>
<comment type="caution">
    <text evidence="1">The sequence shown here is derived from an EMBL/GenBank/DDBJ whole genome shotgun (WGS) entry which is preliminary data.</text>
</comment>
<gene>
    <name evidence="1" type="ORF">C1850_03155</name>
</gene>
<proteinExistence type="predicted"/>
<dbReference type="InterPro" id="IPR000944">
    <property type="entry name" value="Tscrpt_reg_Rrf2"/>
</dbReference>
<dbReference type="AlphaFoldDB" id="A0A369P558"/>
<evidence type="ECO:0000313" key="2">
    <source>
        <dbReference type="Proteomes" id="UP000253805"/>
    </source>
</evidence>
<dbReference type="NCBIfam" id="TIGR00738">
    <property type="entry name" value="rrf2_super"/>
    <property type="match status" value="1"/>
</dbReference>
<dbReference type="GO" id="GO:0005829">
    <property type="term" value="C:cytosol"/>
    <property type="evidence" value="ECO:0007669"/>
    <property type="project" value="TreeGrafter"/>
</dbReference>
<dbReference type="GO" id="GO:0003700">
    <property type="term" value="F:DNA-binding transcription factor activity"/>
    <property type="evidence" value="ECO:0007669"/>
    <property type="project" value="TreeGrafter"/>
</dbReference>
<dbReference type="RefSeq" id="WP_114540101.1">
    <property type="nucleotide sequence ID" value="NZ_PPUT01000005.1"/>
</dbReference>
<sequence length="161" mass="17622">MQFKASTDYGLRAVLYLAAQGHTCSSKDIAQDMSIPRDYLIQLAQLLRNAGIIEARPGKHGGYRLANDPSKITLLQVVNALDDDAKDTTRTRRKDRADASMVQGIKQAYDLILTGYDAYFDSITLQMLLDASQDESMGKELLAGRLIAESQRLLAEAAAAA</sequence>
<dbReference type="PROSITE" id="PS01332">
    <property type="entry name" value="HTH_RRF2_1"/>
    <property type="match status" value="1"/>
</dbReference>
<name>A0A369P558_9ACTN</name>
<dbReference type="InterPro" id="IPR036388">
    <property type="entry name" value="WH-like_DNA-bd_sf"/>
</dbReference>
<dbReference type="Pfam" id="PF02082">
    <property type="entry name" value="Rrf2"/>
    <property type="match status" value="1"/>
</dbReference>
<dbReference type="SUPFAM" id="SSF46785">
    <property type="entry name" value="Winged helix' DNA-binding domain"/>
    <property type="match status" value="1"/>
</dbReference>
<accession>A0A369P558</accession>
<dbReference type="PANTHER" id="PTHR33221">
    <property type="entry name" value="WINGED HELIX-TURN-HELIX TRANSCRIPTIONAL REGULATOR, RRF2 FAMILY"/>
    <property type="match status" value="1"/>
</dbReference>
<evidence type="ECO:0000313" key="1">
    <source>
        <dbReference type="EMBL" id="RDC46008.1"/>
    </source>
</evidence>
<organism evidence="1 2">
    <name type="scientific">Adlercreutzia equolifaciens subsp. celatus</name>
    <dbReference type="NCBI Taxonomy" id="394340"/>
    <lineage>
        <taxon>Bacteria</taxon>
        <taxon>Bacillati</taxon>
        <taxon>Actinomycetota</taxon>
        <taxon>Coriobacteriia</taxon>
        <taxon>Eggerthellales</taxon>
        <taxon>Eggerthellaceae</taxon>
        <taxon>Adlercreutzia</taxon>
    </lineage>
</organism>
<dbReference type="InterPro" id="IPR030489">
    <property type="entry name" value="TR_Rrf2-type_CS"/>
</dbReference>
<dbReference type="PROSITE" id="PS51197">
    <property type="entry name" value="HTH_RRF2_2"/>
    <property type="match status" value="1"/>
</dbReference>
<dbReference type="EMBL" id="PPUT01000005">
    <property type="protein sequence ID" value="RDC46008.1"/>
    <property type="molecule type" value="Genomic_DNA"/>
</dbReference>
<reference evidence="1 2" key="1">
    <citation type="journal article" date="2018" name="Elife">
        <title>Discovery and characterization of a prevalent human gut bacterial enzyme sufficient for the inactivation of a family of plant toxins.</title>
        <authorList>
            <person name="Koppel N."/>
            <person name="Bisanz J.E."/>
            <person name="Pandelia M.E."/>
            <person name="Turnbaugh P.J."/>
            <person name="Balskus E.P."/>
        </authorList>
    </citation>
    <scope>NUCLEOTIDE SEQUENCE [LARGE SCALE GENOMIC DNA]</scope>
    <source>
        <strain evidence="1 2">OB21 GAM 11</strain>
    </source>
</reference>